<name>A0A7X5V0F4_9SPHN</name>
<dbReference type="AlphaFoldDB" id="A0A7X5V0F4"/>
<dbReference type="InterPro" id="IPR052996">
    <property type="entry name" value="Carb_Metab_Mutarotase"/>
</dbReference>
<keyword evidence="2" id="KW-1185">Reference proteome</keyword>
<dbReference type="PANTHER" id="PTHR43239">
    <property type="entry name" value="UPF0734 PROTEIN DDB_G0273871/DDB_G0273177"/>
    <property type="match status" value="1"/>
</dbReference>
<comment type="caution">
    <text evidence="1">The sequence shown here is derived from an EMBL/GenBank/DDBJ whole genome shotgun (WGS) entry which is preliminary data.</text>
</comment>
<dbReference type="PANTHER" id="PTHR43239:SF1">
    <property type="entry name" value="UPF0734 PROTEIN DDB_G0273871_DDB_G0273177"/>
    <property type="match status" value="1"/>
</dbReference>
<dbReference type="SUPFAM" id="SSF54909">
    <property type="entry name" value="Dimeric alpha+beta barrel"/>
    <property type="match status" value="1"/>
</dbReference>
<dbReference type="EMBL" id="JAASQV010000001">
    <property type="protein sequence ID" value="NIJ64967.1"/>
    <property type="molecule type" value="Genomic_DNA"/>
</dbReference>
<protein>
    <submittedName>
        <fullName evidence="1">L-rhamnose mutarotase</fullName>
        <ecNumber evidence="1">5.1.3.32</ecNumber>
    </submittedName>
</protein>
<dbReference type="InterPro" id="IPR008000">
    <property type="entry name" value="Rham/fucose_mutarotase"/>
</dbReference>
<evidence type="ECO:0000313" key="1">
    <source>
        <dbReference type="EMBL" id="NIJ64967.1"/>
    </source>
</evidence>
<sequence>MTRALFVLDLENDPELISAYEARHAPGAVWPQVIRAIHQLGYRDMEIWRAADRLVMLAEIAPAGLASLDSDLQPIVTQWEAEMSAYQRPILPDGPKWLPMTRIFALDEQPAP</sequence>
<dbReference type="GO" id="GO:0062192">
    <property type="term" value="F:L-rhamnose mutarotase activity"/>
    <property type="evidence" value="ECO:0007669"/>
    <property type="project" value="UniProtKB-EC"/>
</dbReference>
<organism evidence="1 2">
    <name type="scientific">Sphingomonas leidyi</name>
    <dbReference type="NCBI Taxonomy" id="68569"/>
    <lineage>
        <taxon>Bacteria</taxon>
        <taxon>Pseudomonadati</taxon>
        <taxon>Pseudomonadota</taxon>
        <taxon>Alphaproteobacteria</taxon>
        <taxon>Sphingomonadales</taxon>
        <taxon>Sphingomonadaceae</taxon>
        <taxon>Sphingomonas</taxon>
    </lineage>
</organism>
<accession>A0A7X5V0F4</accession>
<gene>
    <name evidence="1" type="ORF">FHR20_001898</name>
</gene>
<keyword evidence="1" id="KW-0413">Isomerase</keyword>
<dbReference type="RefSeq" id="WP_167299262.1">
    <property type="nucleotide sequence ID" value="NZ_CP170557.1"/>
</dbReference>
<dbReference type="Proteomes" id="UP000564677">
    <property type="component" value="Unassembled WGS sequence"/>
</dbReference>
<dbReference type="Pfam" id="PF05336">
    <property type="entry name" value="rhaM"/>
    <property type="match status" value="1"/>
</dbReference>
<evidence type="ECO:0000313" key="2">
    <source>
        <dbReference type="Proteomes" id="UP000564677"/>
    </source>
</evidence>
<dbReference type="EC" id="5.1.3.32" evidence="1"/>
<dbReference type="InterPro" id="IPR011008">
    <property type="entry name" value="Dimeric_a/b-barrel"/>
</dbReference>
<dbReference type="Gene3D" id="3.30.70.100">
    <property type="match status" value="1"/>
</dbReference>
<reference evidence="1 2" key="1">
    <citation type="submission" date="2020-03" db="EMBL/GenBank/DDBJ databases">
        <title>Genomic Encyclopedia of Type Strains, Phase IV (KMG-IV): sequencing the most valuable type-strain genomes for metagenomic binning, comparative biology and taxonomic classification.</title>
        <authorList>
            <person name="Goeker M."/>
        </authorList>
    </citation>
    <scope>NUCLEOTIDE SEQUENCE [LARGE SCALE GENOMIC DNA]</scope>
    <source>
        <strain evidence="1 2">DSM 4733</strain>
    </source>
</reference>
<proteinExistence type="predicted"/>